<dbReference type="Gene3D" id="1.10.3720.10">
    <property type="entry name" value="MetI-like"/>
    <property type="match status" value="1"/>
</dbReference>
<evidence type="ECO:0000256" key="1">
    <source>
        <dbReference type="ARBA" id="ARBA00004651"/>
    </source>
</evidence>
<feature type="transmembrane region" description="Helical" evidence="8">
    <location>
        <begin position="20"/>
        <end position="43"/>
    </location>
</feature>
<comment type="similarity">
    <text evidence="2">Belongs to the binding-protein-dependent transport system permease family. CysTW subfamily.</text>
</comment>
<dbReference type="AlphaFoldDB" id="A0A2V3VLD0"/>
<reference evidence="10 11" key="1">
    <citation type="submission" date="2018-05" db="EMBL/GenBank/DDBJ databases">
        <title>Genomic Encyclopedia of Type Strains, Phase IV (KMG-IV): sequencing the most valuable type-strain genomes for metagenomic binning, comparative biology and taxonomic classification.</title>
        <authorList>
            <person name="Goeker M."/>
        </authorList>
    </citation>
    <scope>NUCLEOTIDE SEQUENCE [LARGE SCALE GENOMIC DNA]</scope>
    <source>
        <strain evidence="10 11">DSM 28556</strain>
    </source>
</reference>
<dbReference type="InterPro" id="IPR000515">
    <property type="entry name" value="MetI-like"/>
</dbReference>
<dbReference type="PANTHER" id="PTHR30450:SF14">
    <property type="entry name" value="TRANSPORTER, PERMEASE PROTEIN, PUTATIVE-RELATED"/>
    <property type="match status" value="1"/>
</dbReference>
<dbReference type="EMBL" id="QJJQ01000017">
    <property type="protein sequence ID" value="PXW82616.1"/>
    <property type="molecule type" value="Genomic_DNA"/>
</dbReference>
<comment type="caution">
    <text evidence="10">The sequence shown here is derived from an EMBL/GenBank/DDBJ whole genome shotgun (WGS) entry which is preliminary data.</text>
</comment>
<evidence type="ECO:0000256" key="6">
    <source>
        <dbReference type="ARBA" id="ARBA00022989"/>
    </source>
</evidence>
<keyword evidence="7 8" id="KW-0472">Membrane</keyword>
<name>A0A2V3VLD0_9BACI</name>
<dbReference type="OrthoDB" id="9793490at2"/>
<comment type="subcellular location">
    <subcellularLocation>
        <location evidence="1 8">Cell membrane</location>
        <topology evidence="1 8">Multi-pass membrane protein</topology>
    </subcellularLocation>
</comment>
<organism evidence="10 11">
    <name type="scientific">Pseudogracilibacillus auburnensis</name>
    <dbReference type="NCBI Taxonomy" id="1494959"/>
    <lineage>
        <taxon>Bacteria</taxon>
        <taxon>Bacillati</taxon>
        <taxon>Bacillota</taxon>
        <taxon>Bacilli</taxon>
        <taxon>Bacillales</taxon>
        <taxon>Bacillaceae</taxon>
        <taxon>Pseudogracilibacillus</taxon>
    </lineage>
</organism>
<proteinExistence type="inferred from homology"/>
<evidence type="ECO:0000256" key="7">
    <source>
        <dbReference type="ARBA" id="ARBA00023136"/>
    </source>
</evidence>
<dbReference type="Pfam" id="PF00528">
    <property type="entry name" value="BPD_transp_1"/>
    <property type="match status" value="1"/>
</dbReference>
<keyword evidence="3 8" id="KW-0813">Transport</keyword>
<feature type="transmembrane region" description="Helical" evidence="8">
    <location>
        <begin position="91"/>
        <end position="110"/>
    </location>
</feature>
<evidence type="ECO:0000313" key="11">
    <source>
        <dbReference type="Proteomes" id="UP000247978"/>
    </source>
</evidence>
<keyword evidence="6 8" id="KW-1133">Transmembrane helix</keyword>
<evidence type="ECO:0000256" key="3">
    <source>
        <dbReference type="ARBA" id="ARBA00022448"/>
    </source>
</evidence>
<dbReference type="PANTHER" id="PTHR30450">
    <property type="entry name" value="ABC TRANSPORTER PERMEASE"/>
    <property type="match status" value="1"/>
</dbReference>
<dbReference type="InterPro" id="IPR035906">
    <property type="entry name" value="MetI-like_sf"/>
</dbReference>
<dbReference type="CDD" id="cd06261">
    <property type="entry name" value="TM_PBP2"/>
    <property type="match status" value="1"/>
</dbReference>
<feature type="domain" description="ABC transmembrane type-1" evidence="9">
    <location>
        <begin position="15"/>
        <end position="209"/>
    </location>
</feature>
<accession>A0A2V3VLD0</accession>
<dbReference type="SUPFAM" id="SSF161098">
    <property type="entry name" value="MetI-like"/>
    <property type="match status" value="1"/>
</dbReference>
<dbReference type="Proteomes" id="UP000247978">
    <property type="component" value="Unassembled WGS sequence"/>
</dbReference>
<evidence type="ECO:0000259" key="9">
    <source>
        <dbReference type="PROSITE" id="PS50928"/>
    </source>
</evidence>
<dbReference type="InterPro" id="IPR051322">
    <property type="entry name" value="AA_ABC_Transporter_Permease"/>
</dbReference>
<feature type="transmembrane region" description="Helical" evidence="8">
    <location>
        <begin position="189"/>
        <end position="213"/>
    </location>
</feature>
<keyword evidence="11" id="KW-1185">Reference proteome</keyword>
<evidence type="ECO:0000256" key="5">
    <source>
        <dbReference type="ARBA" id="ARBA00022692"/>
    </source>
</evidence>
<dbReference type="RefSeq" id="WP_110397007.1">
    <property type="nucleotide sequence ID" value="NZ_JADIJL010000005.1"/>
</dbReference>
<protein>
    <submittedName>
        <fullName evidence="10">D-methionine transport system permease protein</fullName>
    </submittedName>
</protein>
<evidence type="ECO:0000256" key="2">
    <source>
        <dbReference type="ARBA" id="ARBA00007069"/>
    </source>
</evidence>
<gene>
    <name evidence="10" type="ORF">DFR56_11754</name>
</gene>
<keyword evidence="5 8" id="KW-0812">Transmembrane</keyword>
<dbReference type="GO" id="GO:0005886">
    <property type="term" value="C:plasma membrane"/>
    <property type="evidence" value="ECO:0007669"/>
    <property type="project" value="UniProtKB-SubCell"/>
</dbReference>
<evidence type="ECO:0000256" key="8">
    <source>
        <dbReference type="RuleBase" id="RU363032"/>
    </source>
</evidence>
<sequence length="220" mass="23664">MFQTTVTVDQFLQAMVDTFYMVGFSLLVGSIIGIPLGILLVITRPGGIIENSVFFKMVNPVINMVRSLPFIILLVAIIPFTRLIVQTSIGTAAAIVPLIIYVSPFIARLVENSILEVDDGIIEAAESMGATPMQTIWYFLVPEAMGSLILSLTTATISLLSATAMAGAVGGGGIGDLAISYGYERFDSFIMLVTVVVLIIFVQVIQSVGNWLAAKVRREN</sequence>
<feature type="transmembrane region" description="Helical" evidence="8">
    <location>
        <begin position="64"/>
        <end position="85"/>
    </location>
</feature>
<feature type="transmembrane region" description="Helical" evidence="8">
    <location>
        <begin position="148"/>
        <end position="169"/>
    </location>
</feature>
<evidence type="ECO:0000256" key="4">
    <source>
        <dbReference type="ARBA" id="ARBA00022475"/>
    </source>
</evidence>
<dbReference type="PROSITE" id="PS50928">
    <property type="entry name" value="ABC_TM1"/>
    <property type="match status" value="1"/>
</dbReference>
<dbReference type="FunFam" id="1.10.3720.10:FF:000002">
    <property type="entry name" value="D-methionine ABC transporter permease MetI"/>
    <property type="match status" value="1"/>
</dbReference>
<dbReference type="GO" id="GO:0048473">
    <property type="term" value="P:D-methionine transmembrane transport"/>
    <property type="evidence" value="ECO:0007669"/>
    <property type="project" value="TreeGrafter"/>
</dbReference>
<keyword evidence="4" id="KW-1003">Cell membrane</keyword>
<evidence type="ECO:0000313" key="10">
    <source>
        <dbReference type="EMBL" id="PXW82616.1"/>
    </source>
</evidence>